<evidence type="ECO:0000256" key="1">
    <source>
        <dbReference type="SAM" id="SignalP"/>
    </source>
</evidence>
<gene>
    <name evidence="3" type="ORF">OR37_02580</name>
</gene>
<dbReference type="CDD" id="cd00051">
    <property type="entry name" value="EFh"/>
    <property type="match status" value="2"/>
</dbReference>
<dbReference type="Proteomes" id="UP000013063">
    <property type="component" value="Unassembled WGS sequence"/>
</dbReference>
<dbReference type="PROSITE" id="PS00018">
    <property type="entry name" value="EF_HAND_1"/>
    <property type="match status" value="2"/>
</dbReference>
<dbReference type="InterPro" id="IPR002048">
    <property type="entry name" value="EF_hand_dom"/>
</dbReference>
<feature type="domain" description="EF-hand" evidence="2">
    <location>
        <begin position="83"/>
        <end position="118"/>
    </location>
</feature>
<dbReference type="OrthoDB" id="113323at2"/>
<dbReference type="eggNOG" id="COG5126">
    <property type="taxonomic scope" value="Bacteria"/>
</dbReference>
<name>R0EHE9_CAUVI</name>
<keyword evidence="1" id="KW-0732">Signal</keyword>
<comment type="caution">
    <text evidence="3">The sequence shown here is derived from an EMBL/GenBank/DDBJ whole genome shotgun (WGS) entry which is preliminary data.</text>
</comment>
<dbReference type="GO" id="GO:0005509">
    <property type="term" value="F:calcium ion binding"/>
    <property type="evidence" value="ECO:0007669"/>
    <property type="project" value="InterPro"/>
</dbReference>
<organism evidence="3 4">
    <name type="scientific">Caulobacter vibrioides OR37</name>
    <dbReference type="NCBI Taxonomy" id="1292034"/>
    <lineage>
        <taxon>Bacteria</taxon>
        <taxon>Pseudomonadati</taxon>
        <taxon>Pseudomonadota</taxon>
        <taxon>Alphaproteobacteria</taxon>
        <taxon>Caulobacterales</taxon>
        <taxon>Caulobacteraceae</taxon>
        <taxon>Caulobacter</taxon>
    </lineage>
</organism>
<dbReference type="InterPro" id="IPR011992">
    <property type="entry name" value="EF-hand-dom_pair"/>
</dbReference>
<dbReference type="Gene3D" id="1.10.238.10">
    <property type="entry name" value="EF-hand"/>
    <property type="match status" value="2"/>
</dbReference>
<dbReference type="STRING" id="1292034.OR37_02580"/>
<dbReference type="InterPro" id="IPR018247">
    <property type="entry name" value="EF_Hand_1_Ca_BS"/>
</dbReference>
<reference evidence="3 4" key="1">
    <citation type="journal article" date="2013" name="Genome Announc.">
        <title>Draft Genome Sequence for Caulobacter sp. Strain OR37, a Bacterium Tolerant to Heavy Metals.</title>
        <authorList>
            <person name="Utturkar S.M."/>
            <person name="Bollmann A."/>
            <person name="Brzoska R.M."/>
            <person name="Klingeman D.M."/>
            <person name="Epstein S.E."/>
            <person name="Palumbo A.V."/>
            <person name="Brown S.D."/>
        </authorList>
    </citation>
    <scope>NUCLEOTIDE SEQUENCE [LARGE SCALE GENOMIC DNA]</scope>
    <source>
        <strain evidence="3 4">OR37</strain>
    </source>
</reference>
<dbReference type="SUPFAM" id="SSF47473">
    <property type="entry name" value="EF-hand"/>
    <property type="match status" value="1"/>
</dbReference>
<dbReference type="RefSeq" id="WP_004620440.1">
    <property type="nucleotide sequence ID" value="NZ_APMP01000016.1"/>
</dbReference>
<dbReference type="PATRIC" id="fig|1292034.3.peg.2561"/>
<dbReference type="AlphaFoldDB" id="R0EHE9"/>
<dbReference type="EMBL" id="APMP01000016">
    <property type="protein sequence ID" value="ENZ81469.1"/>
    <property type="molecule type" value="Genomic_DNA"/>
</dbReference>
<evidence type="ECO:0000313" key="4">
    <source>
        <dbReference type="Proteomes" id="UP000013063"/>
    </source>
</evidence>
<dbReference type="PROSITE" id="PS50222">
    <property type="entry name" value="EF_HAND_2"/>
    <property type="match status" value="2"/>
</dbReference>
<dbReference type="Pfam" id="PF13202">
    <property type="entry name" value="EF-hand_5"/>
    <property type="match status" value="3"/>
</dbReference>
<protein>
    <recommendedName>
        <fullName evidence="2">EF-hand domain-containing protein</fullName>
    </recommendedName>
</protein>
<proteinExistence type="predicted"/>
<evidence type="ECO:0000259" key="2">
    <source>
        <dbReference type="PROSITE" id="PS50222"/>
    </source>
</evidence>
<feature type="chain" id="PRO_5004349121" description="EF-hand domain-containing protein" evidence="1">
    <location>
        <begin position="22"/>
        <end position="143"/>
    </location>
</feature>
<evidence type="ECO:0000313" key="3">
    <source>
        <dbReference type="EMBL" id="ENZ81469.1"/>
    </source>
</evidence>
<feature type="signal peptide" evidence="1">
    <location>
        <begin position="1"/>
        <end position="21"/>
    </location>
</feature>
<dbReference type="SMART" id="SM00054">
    <property type="entry name" value="EFh"/>
    <property type="match status" value="2"/>
</dbReference>
<accession>R0EHE9</accession>
<feature type="domain" description="EF-hand" evidence="2">
    <location>
        <begin position="37"/>
        <end position="72"/>
    </location>
</feature>
<sequence length="143" mass="15091" precursor="true">MGIRILTVVGAVLALGGPALAQTPSTPTAAGMTLQQFEAANGDKWFARVDANKDGKISPEEFEAFRAKSASDGADAAAKPSDKASKRAARIFARFDADHDGFISRSEANAVLAWRFKRMDANNDGVLSLEELNAKPGKAKVGI</sequence>
<keyword evidence="4" id="KW-1185">Reference proteome</keyword>